<evidence type="ECO:0000259" key="1">
    <source>
        <dbReference type="Pfam" id="PF14588"/>
    </source>
</evidence>
<dbReference type="CDD" id="cd02199">
    <property type="entry name" value="YjgF_YER057c_UK114_like_1"/>
    <property type="match status" value="1"/>
</dbReference>
<dbReference type="InterPro" id="IPR035959">
    <property type="entry name" value="RutC-like_sf"/>
</dbReference>
<dbReference type="SUPFAM" id="SSF55298">
    <property type="entry name" value="YjgF-like"/>
    <property type="match status" value="1"/>
</dbReference>
<dbReference type="Gene3D" id="3.30.1330.40">
    <property type="entry name" value="RutC-like"/>
    <property type="match status" value="1"/>
</dbReference>
<evidence type="ECO:0000313" key="2">
    <source>
        <dbReference type="EMBL" id="TKV73656.1"/>
    </source>
</evidence>
<dbReference type="EMBL" id="SZZP01000033">
    <property type="protein sequence ID" value="TKV73656.1"/>
    <property type="molecule type" value="Genomic_DNA"/>
</dbReference>
<protein>
    <submittedName>
        <fullName evidence="2">RidA family protein</fullName>
    </submittedName>
</protein>
<dbReference type="Proteomes" id="UP000305095">
    <property type="component" value="Unassembled WGS sequence"/>
</dbReference>
<sequence>MNASSATTGDLQDPEAVLAKLGIELPASIPPVGNYARARAAGNVLYLAGHLPDSAGVPQFMGKLGREVSVEEGYQAARVAMVNTLGTIKANLGSLKRVKRITKLLGMVNCVADFVRQPEVINGASDLLDEVFGREIALHARSAVGMHSLPRGNCVEIETILEFE</sequence>
<name>A0A4U6RLW0_BRAEL</name>
<dbReference type="InterPro" id="IPR013813">
    <property type="entry name" value="Endoribo_LPSP/chorism_mut-like"/>
</dbReference>
<accession>A0A4U6RLW0</accession>
<evidence type="ECO:0000313" key="3">
    <source>
        <dbReference type="Proteomes" id="UP000305095"/>
    </source>
</evidence>
<organism evidence="2 3">
    <name type="scientific">Bradyrhizobium elkanii</name>
    <dbReference type="NCBI Taxonomy" id="29448"/>
    <lineage>
        <taxon>Bacteria</taxon>
        <taxon>Pseudomonadati</taxon>
        <taxon>Pseudomonadota</taxon>
        <taxon>Alphaproteobacteria</taxon>
        <taxon>Hyphomicrobiales</taxon>
        <taxon>Nitrobacteraceae</taxon>
        <taxon>Bradyrhizobium</taxon>
    </lineage>
</organism>
<comment type="caution">
    <text evidence="2">The sequence shown here is derived from an EMBL/GenBank/DDBJ whole genome shotgun (WGS) entry which is preliminary data.</text>
</comment>
<dbReference type="PANTHER" id="PTHR43760">
    <property type="entry name" value="ENDORIBONUCLEASE-RELATED"/>
    <property type="match status" value="1"/>
</dbReference>
<gene>
    <name evidence="2" type="ORF">FDV58_36150</name>
</gene>
<dbReference type="AlphaFoldDB" id="A0A4U6RLW0"/>
<dbReference type="PANTHER" id="PTHR43760:SF1">
    <property type="entry name" value="ENDORIBONUCLEASE L-PSP_CHORISMATE MUTASE-LIKE DOMAIN-CONTAINING PROTEIN"/>
    <property type="match status" value="1"/>
</dbReference>
<reference evidence="2 3" key="1">
    <citation type="submission" date="2019-05" db="EMBL/GenBank/DDBJ databases">
        <title>Draft Genome of Bradyrhizobium elkanii strain SEMIA 938, Used in Commercial Inoculants for Lupinus spp. in Brazil.</title>
        <authorList>
            <person name="Hungria M."/>
            <person name="Delamuta J.R.M."/>
            <person name="Ribeiro R.A."/>
            <person name="Nogueira M.A."/>
        </authorList>
    </citation>
    <scope>NUCLEOTIDE SEQUENCE [LARGE SCALE GENOMIC DNA]</scope>
    <source>
        <strain evidence="2 3">Semia 938</strain>
    </source>
</reference>
<proteinExistence type="predicted"/>
<dbReference type="Pfam" id="PF14588">
    <property type="entry name" value="YjgF_endoribonc"/>
    <property type="match status" value="1"/>
</dbReference>
<dbReference type="RefSeq" id="WP_137483351.1">
    <property type="nucleotide sequence ID" value="NZ_SZZP01000033.1"/>
</dbReference>
<feature type="domain" description="Endoribonuclease L-PSP/chorismate mutase-like" evidence="1">
    <location>
        <begin position="17"/>
        <end position="142"/>
    </location>
</feature>